<dbReference type="Pfam" id="PF00443">
    <property type="entry name" value="UCH"/>
    <property type="match status" value="1"/>
</dbReference>
<dbReference type="STRING" id="121224.E0VIV7"/>
<dbReference type="eggNOG" id="KOG1867">
    <property type="taxonomic scope" value="Eukaryota"/>
</dbReference>
<dbReference type="OrthoDB" id="2248014at2759"/>
<dbReference type="GeneID" id="8230180"/>
<dbReference type="VEuPathDB" id="VectorBase:PHUM233650"/>
<comment type="similarity">
    <text evidence="2">Belongs to the peptidase C19 family.</text>
</comment>
<dbReference type="EMBL" id="AAZO01002709">
    <property type="status" value="NOT_ANNOTATED_CDS"/>
    <property type="molecule type" value="Genomic_DNA"/>
</dbReference>
<organism>
    <name type="scientific">Pediculus humanus subsp. corporis</name>
    <name type="common">Body louse</name>
    <dbReference type="NCBI Taxonomy" id="121224"/>
    <lineage>
        <taxon>Eukaryota</taxon>
        <taxon>Metazoa</taxon>
        <taxon>Ecdysozoa</taxon>
        <taxon>Arthropoda</taxon>
        <taxon>Hexapoda</taxon>
        <taxon>Insecta</taxon>
        <taxon>Pterygota</taxon>
        <taxon>Neoptera</taxon>
        <taxon>Paraneoptera</taxon>
        <taxon>Psocodea</taxon>
        <taxon>Troctomorpha</taxon>
        <taxon>Phthiraptera</taxon>
        <taxon>Anoplura</taxon>
        <taxon>Pediculidae</taxon>
        <taxon>Pediculus</taxon>
    </lineage>
</organism>
<reference evidence="11" key="3">
    <citation type="submission" date="2021-02" db="UniProtKB">
        <authorList>
            <consortium name="EnsemblMetazoa"/>
        </authorList>
    </citation>
    <scope>IDENTIFICATION</scope>
    <source>
        <strain evidence="11">USDA</strain>
    </source>
</reference>
<dbReference type="GO" id="GO:0006508">
    <property type="term" value="P:proteolysis"/>
    <property type="evidence" value="ECO:0007669"/>
    <property type="project" value="UniProtKB-KW"/>
</dbReference>
<reference evidence="10" key="2">
    <citation type="submission" date="2007-04" db="EMBL/GenBank/DDBJ databases">
        <title>The genome of the human body louse.</title>
        <authorList>
            <consortium name="The Human Body Louse Genome Consortium"/>
            <person name="Kirkness E."/>
            <person name="Walenz B."/>
            <person name="Hass B."/>
            <person name="Bruggner R."/>
            <person name="Strausberg R."/>
        </authorList>
    </citation>
    <scope>NUCLEOTIDE SEQUENCE</scope>
    <source>
        <strain evidence="10">USDA</strain>
    </source>
</reference>
<reference evidence="10" key="1">
    <citation type="submission" date="2007-04" db="EMBL/GenBank/DDBJ databases">
        <title>Annotation of Pediculus humanus corporis strain USDA.</title>
        <authorList>
            <person name="Kirkness E."/>
            <person name="Hannick L."/>
            <person name="Hass B."/>
            <person name="Bruggner R."/>
            <person name="Lawson D."/>
            <person name="Bidwell S."/>
            <person name="Joardar V."/>
            <person name="Caler E."/>
            <person name="Walenz B."/>
            <person name="Inman J."/>
            <person name="Schobel S."/>
            <person name="Galinsky K."/>
            <person name="Amedeo P."/>
            <person name="Strausberg R."/>
        </authorList>
    </citation>
    <scope>NUCLEOTIDE SEQUENCE</scope>
    <source>
        <strain evidence="10">USDA</strain>
    </source>
</reference>
<accession>E0VIV7</accession>
<dbReference type="InterPro" id="IPR028889">
    <property type="entry name" value="USP"/>
</dbReference>
<evidence type="ECO:0000313" key="10">
    <source>
        <dbReference type="EMBL" id="EEB13313.1"/>
    </source>
</evidence>
<evidence type="ECO:0000256" key="7">
    <source>
        <dbReference type="ARBA" id="ARBA00022807"/>
    </source>
</evidence>
<dbReference type="PANTHER" id="PTHR24006:SF888">
    <property type="entry name" value="UBIQUITIN CARBOXYL-TERMINAL HYDROLASE 30"/>
    <property type="match status" value="1"/>
</dbReference>
<evidence type="ECO:0000259" key="9">
    <source>
        <dbReference type="PROSITE" id="PS50235"/>
    </source>
</evidence>
<dbReference type="SUPFAM" id="SSF54001">
    <property type="entry name" value="Cysteine proteinases"/>
    <property type="match status" value="1"/>
</dbReference>
<keyword evidence="6 10" id="KW-0378">Hydrolase</keyword>
<dbReference type="Proteomes" id="UP000009046">
    <property type="component" value="Unassembled WGS sequence"/>
</dbReference>
<keyword evidence="5" id="KW-0833">Ubl conjugation pathway</keyword>
<keyword evidence="4 10" id="KW-0645">Protease</keyword>
<evidence type="ECO:0000256" key="2">
    <source>
        <dbReference type="ARBA" id="ARBA00009085"/>
    </source>
</evidence>
<dbReference type="Gene3D" id="3.90.70.10">
    <property type="entry name" value="Cysteine proteinases"/>
    <property type="match status" value="2"/>
</dbReference>
<feature type="transmembrane region" description="Helical" evidence="8">
    <location>
        <begin position="6"/>
        <end position="25"/>
    </location>
</feature>
<feature type="domain" description="USP" evidence="9">
    <location>
        <begin position="38"/>
        <end position="548"/>
    </location>
</feature>
<evidence type="ECO:0000256" key="1">
    <source>
        <dbReference type="ARBA" id="ARBA00000707"/>
    </source>
</evidence>
<keyword evidence="8" id="KW-0472">Membrane</keyword>
<dbReference type="InterPro" id="IPR001394">
    <property type="entry name" value="Peptidase_C19_UCH"/>
</dbReference>
<protein>
    <recommendedName>
        <fullName evidence="3">ubiquitinyl hydrolase 1</fullName>
        <ecNumber evidence="3">3.4.19.12</ecNumber>
    </recommendedName>
</protein>
<dbReference type="InParanoid" id="E0VIV7"/>
<evidence type="ECO:0000313" key="12">
    <source>
        <dbReference type="Proteomes" id="UP000009046"/>
    </source>
</evidence>
<dbReference type="InterPro" id="IPR038765">
    <property type="entry name" value="Papain-like_cys_pep_sf"/>
</dbReference>
<keyword evidence="8" id="KW-1133">Transmembrane helix</keyword>
<dbReference type="GO" id="GO:0016579">
    <property type="term" value="P:protein deubiquitination"/>
    <property type="evidence" value="ECO:0007669"/>
    <property type="project" value="InterPro"/>
</dbReference>
<proteinExistence type="inferred from homology"/>
<dbReference type="HOGENOM" id="CLU_008279_14_0_1"/>
<evidence type="ECO:0000256" key="4">
    <source>
        <dbReference type="ARBA" id="ARBA00022670"/>
    </source>
</evidence>
<dbReference type="FunCoup" id="E0VIV7">
    <property type="interactions" value="1785"/>
</dbReference>
<keyword evidence="7" id="KW-0788">Thiol protease</keyword>
<name>E0VIV7_PEDHC</name>
<evidence type="ECO:0000256" key="8">
    <source>
        <dbReference type="SAM" id="Phobius"/>
    </source>
</evidence>
<sequence length="573" mass="64081">MDQQNILVFGCLTLAVAISAFILWGPSPRPKKKKGHILGLVNLGSTCFLNTLLQALASCAVFLEWLSQQKHEENSLTTSLYHALWVLNGGGTDDVFAPVEVLRALKRHGWMVSSGEQDAHELFNVIVSTLQEESNKAFKVGSLSDALCSSETLSQASEILEDSEGVENNVLKEIVPEKNFSTKDKDNVKKLNLGEGDDGHSLGLTCENSSSDTFTNYEDALDKLNHGDSVSQSSTVVFYYMDEDSDASNVNCSGDLDDSPNKLYKKNKESDVSSKTNFTKSYIQKFKASQESFKEKSPEFSGYYDRISGCSPCNLPQADYPPFQGLLTSTLQCSECGHHSSLRYDTFDSVSLPLGDNFPFPVQKLQDLLQKFVKTEVISDVDCEKCCKKTTAFKTLNFGKLPYCLCLRIARTAWHSYSSTPTKREDYVDFPEYLPMDDYTVFSRLKKGNSMTSIQTDKSNNVFGKERTYKHLYRLKSVVVHLGGVNSGHFLTYRRGALNTSKRHRVGKLAGACMDSQRWYLTSDDNVKMSTLYEAMDSIAYMLFYEKCFPENGSGNDTPQKNVYLFDNSLSST</sequence>
<dbReference type="EnsemblMetazoa" id="PHUM233650-RA">
    <property type="protein sequence ID" value="PHUM233650-PA"/>
    <property type="gene ID" value="PHUM233650"/>
</dbReference>
<evidence type="ECO:0000313" key="11">
    <source>
        <dbReference type="EnsemblMetazoa" id="PHUM233650-PA"/>
    </source>
</evidence>
<dbReference type="OMA" id="CEREGND"/>
<evidence type="ECO:0000256" key="5">
    <source>
        <dbReference type="ARBA" id="ARBA00022786"/>
    </source>
</evidence>
<evidence type="ECO:0000256" key="3">
    <source>
        <dbReference type="ARBA" id="ARBA00012759"/>
    </source>
</evidence>
<dbReference type="EC" id="3.4.19.12" evidence="3"/>
<evidence type="ECO:0000256" key="6">
    <source>
        <dbReference type="ARBA" id="ARBA00022801"/>
    </source>
</evidence>
<dbReference type="GO" id="GO:0004843">
    <property type="term" value="F:cysteine-type deubiquitinase activity"/>
    <property type="evidence" value="ECO:0007669"/>
    <property type="project" value="UniProtKB-EC"/>
</dbReference>
<dbReference type="GO" id="GO:0005829">
    <property type="term" value="C:cytosol"/>
    <property type="evidence" value="ECO:0007669"/>
    <property type="project" value="TreeGrafter"/>
</dbReference>
<dbReference type="InterPro" id="IPR050164">
    <property type="entry name" value="Peptidase_C19"/>
</dbReference>
<dbReference type="InterPro" id="IPR018200">
    <property type="entry name" value="USP_CS"/>
</dbReference>
<dbReference type="CTD" id="8230180"/>
<comment type="catalytic activity">
    <reaction evidence="1">
        <text>Thiol-dependent hydrolysis of ester, thioester, amide, peptide and isopeptide bonds formed by the C-terminal Gly of ubiquitin (a 76-residue protein attached to proteins as an intracellular targeting signal).</text>
        <dbReference type="EC" id="3.4.19.12"/>
    </reaction>
</comment>
<dbReference type="RefSeq" id="XP_002426051.1">
    <property type="nucleotide sequence ID" value="XM_002426006.1"/>
</dbReference>
<dbReference type="PANTHER" id="PTHR24006">
    <property type="entry name" value="UBIQUITIN CARBOXYL-TERMINAL HYDROLASE"/>
    <property type="match status" value="1"/>
</dbReference>
<keyword evidence="8" id="KW-0812">Transmembrane</keyword>
<dbReference type="EMBL" id="DS235206">
    <property type="protein sequence ID" value="EEB13313.1"/>
    <property type="molecule type" value="Genomic_DNA"/>
</dbReference>
<gene>
    <name evidence="11" type="primary">8230180</name>
    <name evidence="10" type="ORF">Phum_PHUM233650</name>
</gene>
<keyword evidence="12" id="KW-1185">Reference proteome</keyword>
<dbReference type="GO" id="GO:0005634">
    <property type="term" value="C:nucleus"/>
    <property type="evidence" value="ECO:0007669"/>
    <property type="project" value="TreeGrafter"/>
</dbReference>
<dbReference type="PROSITE" id="PS00973">
    <property type="entry name" value="USP_2"/>
    <property type="match status" value="1"/>
</dbReference>
<dbReference type="AlphaFoldDB" id="E0VIV7"/>
<dbReference type="PROSITE" id="PS50235">
    <property type="entry name" value="USP_3"/>
    <property type="match status" value="1"/>
</dbReference>
<dbReference type="KEGG" id="phu:Phum_PHUM233650"/>